<dbReference type="EMBL" id="BPLR01002563">
    <property type="protein sequence ID" value="GIX75144.1"/>
    <property type="molecule type" value="Genomic_DNA"/>
</dbReference>
<evidence type="ECO:0000313" key="3">
    <source>
        <dbReference type="Proteomes" id="UP001054945"/>
    </source>
</evidence>
<accession>A0AAV4MRY1</accession>
<evidence type="ECO:0000313" key="2">
    <source>
        <dbReference type="EMBL" id="GIX75144.1"/>
    </source>
</evidence>
<comment type="caution">
    <text evidence="2">The sequence shown here is derived from an EMBL/GenBank/DDBJ whole genome shotgun (WGS) entry which is preliminary data.</text>
</comment>
<reference evidence="2 3" key="1">
    <citation type="submission" date="2021-06" db="EMBL/GenBank/DDBJ databases">
        <title>Caerostris extrusa draft genome.</title>
        <authorList>
            <person name="Kono N."/>
            <person name="Arakawa K."/>
        </authorList>
    </citation>
    <scope>NUCLEOTIDE SEQUENCE [LARGE SCALE GENOMIC DNA]</scope>
</reference>
<sequence>MIEFKLHVYTSKAGFQDMKTPAVSHSNLLLFVSTRTFHELQKEKGFKFQNKRFPINDQTKDFSRPPENSLVGGGGNSGENDFNRGC</sequence>
<protein>
    <submittedName>
        <fullName evidence="2">Uncharacterized protein</fullName>
    </submittedName>
</protein>
<name>A0AAV4MRY1_CAEEX</name>
<gene>
    <name evidence="2" type="ORF">CEXT_392771</name>
</gene>
<organism evidence="2 3">
    <name type="scientific">Caerostris extrusa</name>
    <name type="common">Bark spider</name>
    <name type="synonym">Caerostris bankana</name>
    <dbReference type="NCBI Taxonomy" id="172846"/>
    <lineage>
        <taxon>Eukaryota</taxon>
        <taxon>Metazoa</taxon>
        <taxon>Ecdysozoa</taxon>
        <taxon>Arthropoda</taxon>
        <taxon>Chelicerata</taxon>
        <taxon>Arachnida</taxon>
        <taxon>Araneae</taxon>
        <taxon>Araneomorphae</taxon>
        <taxon>Entelegynae</taxon>
        <taxon>Araneoidea</taxon>
        <taxon>Araneidae</taxon>
        <taxon>Caerostris</taxon>
    </lineage>
</organism>
<keyword evidence="3" id="KW-1185">Reference proteome</keyword>
<evidence type="ECO:0000256" key="1">
    <source>
        <dbReference type="SAM" id="MobiDB-lite"/>
    </source>
</evidence>
<proteinExistence type="predicted"/>
<dbReference type="Proteomes" id="UP001054945">
    <property type="component" value="Unassembled WGS sequence"/>
</dbReference>
<feature type="region of interest" description="Disordered" evidence="1">
    <location>
        <begin position="56"/>
        <end position="86"/>
    </location>
</feature>
<dbReference type="AlphaFoldDB" id="A0AAV4MRY1"/>